<dbReference type="InterPro" id="IPR036914">
    <property type="entry name" value="MGS-like_dom_sf"/>
</dbReference>
<dbReference type="STRING" id="157652.A0A371HWE3"/>
<proteinExistence type="predicted"/>
<evidence type="ECO:0000313" key="2">
    <source>
        <dbReference type="Proteomes" id="UP000257109"/>
    </source>
</evidence>
<dbReference type="Gene3D" id="3.40.50.1380">
    <property type="entry name" value="Methylglyoxal synthase-like domain"/>
    <property type="match status" value="1"/>
</dbReference>
<evidence type="ECO:0000313" key="1">
    <source>
        <dbReference type="EMBL" id="RDY07105.1"/>
    </source>
</evidence>
<gene>
    <name evidence="1" type="primary">CARB</name>
    <name evidence="1" type="ORF">CR513_08823</name>
</gene>
<comment type="caution">
    <text evidence="1">The sequence shown here is derived from an EMBL/GenBank/DDBJ whole genome shotgun (WGS) entry which is preliminary data.</text>
</comment>
<keyword evidence="2" id="KW-1185">Reference proteome</keyword>
<dbReference type="EMBL" id="QJKJ01001547">
    <property type="protein sequence ID" value="RDY07105.1"/>
    <property type="molecule type" value="Genomic_DNA"/>
</dbReference>
<dbReference type="Proteomes" id="UP000257109">
    <property type="component" value="Unassembled WGS sequence"/>
</dbReference>
<accession>A0A371HWE3</accession>
<dbReference type="OrthoDB" id="1737730at2759"/>
<organism evidence="1 2">
    <name type="scientific">Mucuna pruriens</name>
    <name type="common">Velvet bean</name>
    <name type="synonym">Dolichos pruriens</name>
    <dbReference type="NCBI Taxonomy" id="157652"/>
    <lineage>
        <taxon>Eukaryota</taxon>
        <taxon>Viridiplantae</taxon>
        <taxon>Streptophyta</taxon>
        <taxon>Embryophyta</taxon>
        <taxon>Tracheophyta</taxon>
        <taxon>Spermatophyta</taxon>
        <taxon>Magnoliopsida</taxon>
        <taxon>eudicotyledons</taxon>
        <taxon>Gunneridae</taxon>
        <taxon>Pentapetalae</taxon>
        <taxon>rosids</taxon>
        <taxon>fabids</taxon>
        <taxon>Fabales</taxon>
        <taxon>Fabaceae</taxon>
        <taxon>Papilionoideae</taxon>
        <taxon>50 kb inversion clade</taxon>
        <taxon>NPAAA clade</taxon>
        <taxon>indigoferoid/millettioid clade</taxon>
        <taxon>Phaseoleae</taxon>
        <taxon>Mucuna</taxon>
    </lineage>
</organism>
<dbReference type="SUPFAM" id="SSF52335">
    <property type="entry name" value="Methylglyoxal synthase-like"/>
    <property type="match status" value="1"/>
</dbReference>
<dbReference type="AlphaFoldDB" id="A0A371HWE3"/>
<protein>
    <submittedName>
        <fullName evidence="1">Carbamoyl-phosphate synthase large chain, chloroplastic</fullName>
    </submittedName>
</protein>
<sequence length="105" mass="11464">MRTVPSSCLEIISEVFLLEANPQASCTVPLKRLFQNLSAKEAVFPSVKFHPKFIAFTKAQVAAGHKLPLSGIVFLSLNDLIKPYLKKIANAFVEIGFQIVSTSGT</sequence>
<feature type="non-terminal residue" evidence="1">
    <location>
        <position position="1"/>
    </location>
</feature>
<name>A0A371HWE3_MUCPR</name>
<reference evidence="1" key="1">
    <citation type="submission" date="2018-05" db="EMBL/GenBank/DDBJ databases">
        <title>Draft genome of Mucuna pruriens seed.</title>
        <authorList>
            <person name="Nnadi N.E."/>
            <person name="Vos R."/>
            <person name="Hasami M.H."/>
            <person name="Devisetty U.K."/>
            <person name="Aguiy J.C."/>
        </authorList>
    </citation>
    <scope>NUCLEOTIDE SEQUENCE [LARGE SCALE GENOMIC DNA]</scope>
    <source>
        <strain evidence="1">JCA_2017</strain>
    </source>
</reference>